<dbReference type="InterPro" id="IPR036249">
    <property type="entry name" value="Thioredoxin-like_sf"/>
</dbReference>
<protein>
    <submittedName>
        <fullName evidence="6">Glutathione S-transferase family protein</fullName>
    </submittedName>
</protein>
<dbReference type="GO" id="GO:0016740">
    <property type="term" value="F:transferase activity"/>
    <property type="evidence" value="ECO:0007669"/>
    <property type="project" value="UniProtKB-KW"/>
</dbReference>
<dbReference type="Pfam" id="PF00043">
    <property type="entry name" value="GST_C"/>
    <property type="match status" value="1"/>
</dbReference>
<dbReference type="FunFam" id="3.40.30.10:FF:000039">
    <property type="entry name" value="Glutathione S-transferase domain"/>
    <property type="match status" value="1"/>
</dbReference>
<evidence type="ECO:0000259" key="4">
    <source>
        <dbReference type="PROSITE" id="PS50404"/>
    </source>
</evidence>
<dbReference type="SUPFAM" id="SSF52833">
    <property type="entry name" value="Thioredoxin-like"/>
    <property type="match status" value="1"/>
</dbReference>
<evidence type="ECO:0000256" key="1">
    <source>
        <dbReference type="ARBA" id="ARBA00007409"/>
    </source>
</evidence>
<dbReference type="InterPro" id="IPR004045">
    <property type="entry name" value="Glutathione_S-Trfase_N"/>
</dbReference>
<feature type="domain" description="GST N-terminal" evidence="4">
    <location>
        <begin position="1"/>
        <end position="81"/>
    </location>
</feature>
<keyword evidence="7" id="KW-1185">Reference proteome</keyword>
<keyword evidence="2 6" id="KW-0808">Transferase</keyword>
<comment type="caution">
    <text evidence="6">The sequence shown here is derived from an EMBL/GenBank/DDBJ whole genome shotgun (WGS) entry which is preliminary data.</text>
</comment>
<dbReference type="EMBL" id="PVBR01000006">
    <property type="protein sequence ID" value="PRD43617.1"/>
    <property type="molecule type" value="Genomic_DNA"/>
</dbReference>
<accession>A0A2S9ISV0</accession>
<evidence type="ECO:0000313" key="6">
    <source>
        <dbReference type="EMBL" id="PRD43617.1"/>
    </source>
</evidence>
<dbReference type="SUPFAM" id="SSF47616">
    <property type="entry name" value="GST C-terminal domain-like"/>
    <property type="match status" value="1"/>
</dbReference>
<dbReference type="Pfam" id="PF02798">
    <property type="entry name" value="GST_N"/>
    <property type="match status" value="1"/>
</dbReference>
<evidence type="ECO:0000256" key="2">
    <source>
        <dbReference type="ARBA" id="ARBA00022679"/>
    </source>
</evidence>
<dbReference type="SFLD" id="SFLDG00358">
    <property type="entry name" value="Main_(cytGST)"/>
    <property type="match status" value="1"/>
</dbReference>
<dbReference type="Gene3D" id="1.20.1050.10">
    <property type="match status" value="1"/>
</dbReference>
<dbReference type="Gene3D" id="3.40.30.10">
    <property type="entry name" value="Glutaredoxin"/>
    <property type="match status" value="1"/>
</dbReference>
<dbReference type="Proteomes" id="UP000239434">
    <property type="component" value="Unassembled WGS sequence"/>
</dbReference>
<dbReference type="PANTHER" id="PTHR44051:SF19">
    <property type="entry name" value="DISULFIDE-BOND OXIDOREDUCTASE YFCG"/>
    <property type="match status" value="1"/>
</dbReference>
<dbReference type="RefSeq" id="WP_105741830.1">
    <property type="nucleotide sequence ID" value="NZ_PVBR01000006.1"/>
</dbReference>
<proteinExistence type="inferred from homology"/>
<organism evidence="6 7">
    <name type="scientific">Phyllobacterium phragmitis</name>
    <dbReference type="NCBI Taxonomy" id="2670329"/>
    <lineage>
        <taxon>Bacteria</taxon>
        <taxon>Pseudomonadati</taxon>
        <taxon>Pseudomonadota</taxon>
        <taxon>Alphaproteobacteria</taxon>
        <taxon>Hyphomicrobiales</taxon>
        <taxon>Phyllobacteriaceae</taxon>
        <taxon>Phyllobacterium</taxon>
    </lineage>
</organism>
<dbReference type="InterPro" id="IPR036282">
    <property type="entry name" value="Glutathione-S-Trfase_C_sf"/>
</dbReference>
<dbReference type="PANTHER" id="PTHR44051">
    <property type="entry name" value="GLUTATHIONE S-TRANSFERASE-RELATED"/>
    <property type="match status" value="1"/>
</dbReference>
<sequence>MLTLYGRRDSSNTAKVLWLLDELTLPFDFVLTGGKFGGNDDQDFLQMNPFGKVPVLRHGDVIVWESNAVLRYLASLQDSSSLWPQEVGEKAEIDRWMDWSSISLTPPLTRLRKAMKAGTADDAARQSAMAPFAQVNAWLGNNRYLAGEHLTLADMTFAPSAYRYCLLQDKASLPNLETYVERLNENAAYRRHISRALT</sequence>
<name>A0A2S9ISV0_9HYPH</name>
<gene>
    <name evidence="6" type="ORF">C5748_10190</name>
</gene>
<dbReference type="SFLD" id="SFLDS00019">
    <property type="entry name" value="Glutathione_Transferase_(cytos"/>
    <property type="match status" value="1"/>
</dbReference>
<dbReference type="InterPro" id="IPR004046">
    <property type="entry name" value="GST_C"/>
</dbReference>
<comment type="similarity">
    <text evidence="1 3">Belongs to the GST superfamily.</text>
</comment>
<dbReference type="PROSITE" id="PS50404">
    <property type="entry name" value="GST_NTER"/>
    <property type="match status" value="1"/>
</dbReference>
<dbReference type="InterPro" id="IPR010987">
    <property type="entry name" value="Glutathione-S-Trfase_C-like"/>
</dbReference>
<evidence type="ECO:0000256" key="3">
    <source>
        <dbReference type="RuleBase" id="RU003494"/>
    </source>
</evidence>
<reference evidence="6 7" key="1">
    <citation type="submission" date="2018-02" db="EMBL/GenBank/DDBJ databases">
        <title>The draft genome of Phyllobacterium sp. 1N-3.</title>
        <authorList>
            <person name="Liu L."/>
            <person name="Li L."/>
            <person name="Zhang X."/>
            <person name="Wang T."/>
            <person name="Liang L."/>
        </authorList>
    </citation>
    <scope>NUCLEOTIDE SEQUENCE [LARGE SCALE GENOMIC DNA]</scope>
    <source>
        <strain evidence="6 7">1N-3</strain>
    </source>
</reference>
<dbReference type="CDD" id="cd03047">
    <property type="entry name" value="GST_N_2"/>
    <property type="match status" value="1"/>
</dbReference>
<dbReference type="InterPro" id="IPR040079">
    <property type="entry name" value="Glutathione_S-Trfase"/>
</dbReference>
<feature type="domain" description="GST C-terminal" evidence="5">
    <location>
        <begin position="86"/>
        <end position="198"/>
    </location>
</feature>
<evidence type="ECO:0000259" key="5">
    <source>
        <dbReference type="PROSITE" id="PS50405"/>
    </source>
</evidence>
<dbReference type="SFLD" id="SFLDG01150">
    <property type="entry name" value="Main.1:_Beta-like"/>
    <property type="match status" value="1"/>
</dbReference>
<evidence type="ECO:0000313" key="7">
    <source>
        <dbReference type="Proteomes" id="UP000239434"/>
    </source>
</evidence>
<dbReference type="PROSITE" id="PS50405">
    <property type="entry name" value="GST_CTER"/>
    <property type="match status" value="1"/>
</dbReference>
<dbReference type="AlphaFoldDB" id="A0A2S9ISV0"/>